<protein>
    <submittedName>
        <fullName evidence="2">Uncharacterized protein</fullName>
    </submittedName>
</protein>
<sequence>MMRFQCRAPGTVFGAGVATCRLGASPTAAPHKQASPAASALQTTRPRATSTPTALLATTPSTWATASCWFWTARCAPLLPHHLQGLAADAGLERRAAPPPRAGRAAANAGLLGGSAARAGPAACWEGRPPAGRSDG</sequence>
<organism evidence="2 3">
    <name type="scientific">Panicum hallii var. hallii</name>
    <dbReference type="NCBI Taxonomy" id="1504633"/>
    <lineage>
        <taxon>Eukaryota</taxon>
        <taxon>Viridiplantae</taxon>
        <taxon>Streptophyta</taxon>
        <taxon>Embryophyta</taxon>
        <taxon>Tracheophyta</taxon>
        <taxon>Spermatophyta</taxon>
        <taxon>Magnoliopsida</taxon>
        <taxon>Liliopsida</taxon>
        <taxon>Poales</taxon>
        <taxon>Poaceae</taxon>
        <taxon>PACMAD clade</taxon>
        <taxon>Panicoideae</taxon>
        <taxon>Panicodae</taxon>
        <taxon>Paniceae</taxon>
        <taxon>Panicinae</taxon>
        <taxon>Panicum</taxon>
        <taxon>Panicum sect. Panicum</taxon>
    </lineage>
</organism>
<name>A0A2T7EFP2_9POAL</name>
<dbReference type="Gramene" id="PUZ66648">
    <property type="protein sequence ID" value="PUZ66648"/>
    <property type="gene ID" value="GQ55_3G343000"/>
</dbReference>
<proteinExistence type="predicted"/>
<evidence type="ECO:0000256" key="1">
    <source>
        <dbReference type="SAM" id="MobiDB-lite"/>
    </source>
</evidence>
<dbReference type="EMBL" id="CM009751">
    <property type="protein sequence ID" value="PUZ66648.1"/>
    <property type="molecule type" value="Genomic_DNA"/>
</dbReference>
<accession>A0A2T7EFP2</accession>
<gene>
    <name evidence="2" type="ORF">GQ55_3G343000</name>
</gene>
<evidence type="ECO:0000313" key="3">
    <source>
        <dbReference type="Proteomes" id="UP000244336"/>
    </source>
</evidence>
<dbReference type="OrthoDB" id="9514740at2759"/>
<feature type="region of interest" description="Disordered" evidence="1">
    <location>
        <begin position="28"/>
        <end position="53"/>
    </location>
</feature>
<feature type="compositionally biased region" description="Low complexity" evidence="1">
    <location>
        <begin position="43"/>
        <end position="53"/>
    </location>
</feature>
<keyword evidence="3" id="KW-1185">Reference proteome</keyword>
<feature type="region of interest" description="Disordered" evidence="1">
    <location>
        <begin position="115"/>
        <end position="136"/>
    </location>
</feature>
<evidence type="ECO:0000313" key="2">
    <source>
        <dbReference type="EMBL" id="PUZ66648.1"/>
    </source>
</evidence>
<dbReference type="AlphaFoldDB" id="A0A2T7EFP2"/>
<dbReference type="Proteomes" id="UP000244336">
    <property type="component" value="Chromosome 3"/>
</dbReference>
<reference evidence="2 3" key="1">
    <citation type="submission" date="2018-04" db="EMBL/GenBank/DDBJ databases">
        <title>WGS assembly of Panicum hallii var. hallii HAL2.</title>
        <authorList>
            <person name="Lovell J."/>
            <person name="Jenkins J."/>
            <person name="Lowry D."/>
            <person name="Mamidi S."/>
            <person name="Sreedasyam A."/>
            <person name="Weng X."/>
            <person name="Barry K."/>
            <person name="Bonette J."/>
            <person name="Campitelli B."/>
            <person name="Daum C."/>
            <person name="Gordon S."/>
            <person name="Gould B."/>
            <person name="Lipzen A."/>
            <person name="MacQueen A."/>
            <person name="Palacio-Mejia J."/>
            <person name="Plott C."/>
            <person name="Shakirov E."/>
            <person name="Shu S."/>
            <person name="Yoshinaga Y."/>
            <person name="Zane M."/>
            <person name="Rokhsar D."/>
            <person name="Grimwood J."/>
            <person name="Schmutz J."/>
            <person name="Juenger T."/>
        </authorList>
    </citation>
    <scope>NUCLEOTIDE SEQUENCE [LARGE SCALE GENOMIC DNA]</scope>
    <source>
        <strain evidence="3">cv. HAL2</strain>
    </source>
</reference>